<gene>
    <name evidence="2" type="ordered locus">Mspyr1_37850</name>
</gene>
<keyword evidence="3" id="KW-1185">Reference proteome</keyword>
<dbReference type="PROSITE" id="PS50234">
    <property type="entry name" value="VWFA"/>
    <property type="match status" value="1"/>
</dbReference>
<dbReference type="HOGENOM" id="CLU_1260300_0_0_11"/>
<dbReference type="AlphaFoldDB" id="E6TKH0"/>
<dbReference type="Gene3D" id="3.40.50.410">
    <property type="entry name" value="von Willebrand factor, type A domain"/>
    <property type="match status" value="1"/>
</dbReference>
<dbReference type="InterPro" id="IPR036465">
    <property type="entry name" value="vWFA_dom_sf"/>
</dbReference>
<sequence length="219" mass="22857">MTATTPGIVSPLPAGLLDGQRLPPRILDVAAGPVSNPHMVSAGPEPIVLGDPGSCPPGGSQTFVIIDSSPSVDDSDGNDPLSRRYDETALAIRHVAEACRCGRDRIALVPFDNGSPGHVAPQPLTPRGVRRLDRGLQRLAATYGMSSQLGPALDRVDTQTVRRGAQTGVVVFSDFLLTDQNPTNVLSRLRAFPGHVHVVVLGALPPGVLVADPNVPSPV</sequence>
<evidence type="ECO:0000313" key="3">
    <source>
        <dbReference type="Proteomes" id="UP000008916"/>
    </source>
</evidence>
<name>E6TKH0_MYCSR</name>
<evidence type="ECO:0000259" key="1">
    <source>
        <dbReference type="PROSITE" id="PS50234"/>
    </source>
</evidence>
<evidence type="ECO:0000313" key="2">
    <source>
        <dbReference type="EMBL" id="ADU00385.1"/>
    </source>
</evidence>
<accession>E6TKH0</accession>
<dbReference type="Proteomes" id="UP000008916">
    <property type="component" value="Chromosome"/>
</dbReference>
<dbReference type="EMBL" id="CP002385">
    <property type="protein sequence ID" value="ADU00385.1"/>
    <property type="molecule type" value="Genomic_DNA"/>
</dbReference>
<protein>
    <recommendedName>
        <fullName evidence="1">VWFA domain-containing protein</fullName>
    </recommendedName>
</protein>
<organism evidence="2 3">
    <name type="scientific">Mycolicibacterium gilvum (strain DSM 45189 / LMG 24558 / Spyr1)</name>
    <name type="common">Mycobacterium gilvum</name>
    <dbReference type="NCBI Taxonomy" id="278137"/>
    <lineage>
        <taxon>Bacteria</taxon>
        <taxon>Bacillati</taxon>
        <taxon>Actinomycetota</taxon>
        <taxon>Actinomycetes</taxon>
        <taxon>Mycobacteriales</taxon>
        <taxon>Mycobacteriaceae</taxon>
        <taxon>Mycolicibacterium</taxon>
    </lineage>
</organism>
<reference evidence="2 3" key="1">
    <citation type="journal article" date="2011" name="Stand. Genomic Sci.">
        <title>Complete genome sequence of Mycobacterium sp. strain (Spyr1) and reclassification to Mycobacterium gilvum Spyr1.</title>
        <authorList>
            <person name="Kallimanis A."/>
            <person name="Karabika E."/>
            <person name="Mavromatis K."/>
            <person name="Lapidus A."/>
            <person name="Labutti K.M."/>
            <person name="Liolios K."/>
            <person name="Ivanova N."/>
            <person name="Goodwin L."/>
            <person name="Woyke T."/>
            <person name="Velentzas A.D."/>
            <person name="Perisynakis A."/>
            <person name="Ouzounis C.C."/>
            <person name="Kyrpides N.C."/>
            <person name="Koukkou A.I."/>
            <person name="Drainas C."/>
        </authorList>
    </citation>
    <scope>NUCLEOTIDE SEQUENCE [LARGE SCALE GENOMIC DNA]</scope>
    <source>
        <strain evidence="3">DSM 45189 / LMG 24558 / Spyr1</strain>
    </source>
</reference>
<feature type="domain" description="VWFA" evidence="1">
    <location>
        <begin position="61"/>
        <end position="202"/>
    </location>
</feature>
<dbReference type="KEGG" id="msp:Mspyr1_37850"/>
<dbReference type="InterPro" id="IPR002035">
    <property type="entry name" value="VWF_A"/>
</dbReference>
<proteinExistence type="predicted"/>
<dbReference type="RefSeq" id="WP_013472293.1">
    <property type="nucleotide sequence ID" value="NC_014814.1"/>
</dbReference>
<dbReference type="SUPFAM" id="SSF53300">
    <property type="entry name" value="vWA-like"/>
    <property type="match status" value="1"/>
</dbReference>